<gene>
    <name evidence="2" type="ORF">HX829_09270</name>
</gene>
<dbReference type="RefSeq" id="WP_100941077.1">
    <property type="nucleotide sequence ID" value="NZ_JACAPU010000012.1"/>
</dbReference>
<name>A0A7Y7WC65_9PSED</name>
<dbReference type="EMBL" id="JACAPU010000012">
    <property type="protein sequence ID" value="NWB46684.1"/>
    <property type="molecule type" value="Genomic_DNA"/>
</dbReference>
<evidence type="ECO:0008006" key="4">
    <source>
        <dbReference type="Google" id="ProtNLM"/>
    </source>
</evidence>
<evidence type="ECO:0000313" key="3">
    <source>
        <dbReference type="Proteomes" id="UP000582981"/>
    </source>
</evidence>
<feature type="chain" id="PRO_5030801375" description="Secreted protein" evidence="1">
    <location>
        <begin position="22"/>
        <end position="70"/>
    </location>
</feature>
<comment type="caution">
    <text evidence="2">The sequence shown here is derived from an EMBL/GenBank/DDBJ whole genome shotgun (WGS) entry which is preliminary data.</text>
</comment>
<sequence>MKSLKALLIVTLMTASVAAMAEGGGDGGDKVMARMDAARDTSMAYYQQSEKAQAVAAEKSGSSNSIERTN</sequence>
<evidence type="ECO:0000313" key="2">
    <source>
        <dbReference type="EMBL" id="NWB46684.1"/>
    </source>
</evidence>
<organism evidence="2 3">
    <name type="scientific">Pseudomonas gingeri</name>
    <dbReference type="NCBI Taxonomy" id="117681"/>
    <lineage>
        <taxon>Bacteria</taxon>
        <taxon>Pseudomonadati</taxon>
        <taxon>Pseudomonadota</taxon>
        <taxon>Gammaproteobacteria</taxon>
        <taxon>Pseudomonadales</taxon>
        <taxon>Pseudomonadaceae</taxon>
        <taxon>Pseudomonas</taxon>
    </lineage>
</organism>
<feature type="signal peptide" evidence="1">
    <location>
        <begin position="1"/>
        <end position="21"/>
    </location>
</feature>
<protein>
    <recommendedName>
        <fullName evidence="4">Secreted protein</fullName>
    </recommendedName>
</protein>
<dbReference type="NCBIfam" id="NF041599">
    <property type="entry name" value="reg_PtrA_PA2808"/>
    <property type="match status" value="1"/>
</dbReference>
<keyword evidence="1" id="KW-0732">Signal</keyword>
<reference evidence="2 3" key="1">
    <citation type="submission" date="2020-04" db="EMBL/GenBank/DDBJ databases">
        <title>Molecular characterization of pseudomonads from Agaricus bisporus reveal novel blotch 2 pathogens in Western Europe.</title>
        <authorList>
            <person name="Taparia T."/>
            <person name="Krijger M."/>
            <person name="Haynes E."/>
            <person name="Elpinstone J.G."/>
            <person name="Noble R."/>
            <person name="Van Der Wolf J."/>
        </authorList>
    </citation>
    <scope>NUCLEOTIDE SEQUENCE [LARGE SCALE GENOMIC DNA]</scope>
    <source>
        <strain evidence="2 3">F1001</strain>
    </source>
</reference>
<evidence type="ECO:0000256" key="1">
    <source>
        <dbReference type="SAM" id="SignalP"/>
    </source>
</evidence>
<dbReference type="AlphaFoldDB" id="A0A7Y7WC65"/>
<dbReference type="Proteomes" id="UP000582981">
    <property type="component" value="Unassembled WGS sequence"/>
</dbReference>
<proteinExistence type="predicted"/>
<accession>A0A7Y7WC65</accession>